<dbReference type="GO" id="GO:0042364">
    <property type="term" value="P:water-soluble vitamin biosynthetic process"/>
    <property type="evidence" value="ECO:0007669"/>
    <property type="project" value="UniProtKB-ARBA"/>
</dbReference>
<evidence type="ECO:0000256" key="3">
    <source>
        <dbReference type="ARBA" id="ARBA00022723"/>
    </source>
</evidence>
<dbReference type="InterPro" id="IPR024021">
    <property type="entry name" value="FeFe-hyd_HydE_rSAM"/>
</dbReference>
<comment type="cofactor">
    <cofactor evidence="6">
        <name>[2Fe-2S] cluster</name>
        <dbReference type="ChEBI" id="CHEBI:190135"/>
    </cofactor>
</comment>
<evidence type="ECO:0000256" key="7">
    <source>
        <dbReference type="PIRSR" id="PIRSR004762-1"/>
    </source>
</evidence>
<dbReference type="EMBL" id="LOHZ01000042">
    <property type="protein sequence ID" value="KYO64607.1"/>
    <property type="molecule type" value="Genomic_DNA"/>
</dbReference>
<dbReference type="STRING" id="520767.ATZ99_20430"/>
<accession>A0A162M9P7</accession>
<evidence type="ECO:0000256" key="4">
    <source>
        <dbReference type="ARBA" id="ARBA00023004"/>
    </source>
</evidence>
<dbReference type="Pfam" id="PF04055">
    <property type="entry name" value="Radical_SAM"/>
    <property type="match status" value="1"/>
</dbReference>
<dbReference type="InterPro" id="IPR058240">
    <property type="entry name" value="rSAM_sf"/>
</dbReference>
<keyword evidence="11" id="KW-1185">Reference proteome</keyword>
<dbReference type="InterPro" id="IPR007197">
    <property type="entry name" value="rSAM"/>
</dbReference>
<dbReference type="EC" id="2.8.1.6" evidence="10"/>
<dbReference type="AlphaFoldDB" id="A0A162M9P7"/>
<dbReference type="SMART" id="SM00876">
    <property type="entry name" value="BATS"/>
    <property type="match status" value="1"/>
</dbReference>
<dbReference type="SFLD" id="SFLDG01082">
    <property type="entry name" value="B12-binding_domain_containing"/>
    <property type="match status" value="1"/>
</dbReference>
<organism evidence="10 11">
    <name type="scientific">Thermovenabulum gondwanense</name>
    <dbReference type="NCBI Taxonomy" id="520767"/>
    <lineage>
        <taxon>Bacteria</taxon>
        <taxon>Bacillati</taxon>
        <taxon>Bacillota</taxon>
        <taxon>Clostridia</taxon>
        <taxon>Thermosediminibacterales</taxon>
        <taxon>Thermosediminibacteraceae</taxon>
        <taxon>Thermovenabulum</taxon>
    </lineage>
</organism>
<comment type="cofactor">
    <cofactor evidence="7">
        <name>[4Fe-4S] cluster</name>
        <dbReference type="ChEBI" id="CHEBI:49883"/>
    </cofactor>
    <text evidence="7">Binds 1 [4Fe-4S] cluster. The cluster is coordinated with 3 cysteines and an exchangeable S-adenosyl-L-methionine.</text>
</comment>
<evidence type="ECO:0000256" key="1">
    <source>
        <dbReference type="ARBA" id="ARBA00022485"/>
    </source>
</evidence>
<dbReference type="InterPro" id="IPR013785">
    <property type="entry name" value="Aldolase_TIM"/>
</dbReference>
<name>A0A162M9P7_9FIRM</name>
<feature type="binding site" evidence="7">
    <location>
        <position position="67"/>
    </location>
    <ligand>
        <name>[4Fe-4S] cluster</name>
        <dbReference type="ChEBI" id="CHEBI:49883"/>
        <note>4Fe-4S-S-AdoMet</note>
    </ligand>
</feature>
<keyword evidence="4 7" id="KW-0408">Iron</keyword>
<feature type="binding site" evidence="8">
    <location>
        <position position="162"/>
    </location>
    <ligand>
        <name>S-adenosyl-L-methionine</name>
        <dbReference type="ChEBI" id="CHEBI:59789"/>
    </ligand>
</feature>
<evidence type="ECO:0000256" key="5">
    <source>
        <dbReference type="ARBA" id="ARBA00023014"/>
    </source>
</evidence>
<dbReference type="PANTHER" id="PTHR43726:SF1">
    <property type="entry name" value="BIOTIN SYNTHASE"/>
    <property type="match status" value="1"/>
</dbReference>
<feature type="binding site" evidence="7">
    <location>
        <position position="70"/>
    </location>
    <ligand>
        <name>[4Fe-4S] cluster</name>
        <dbReference type="ChEBI" id="CHEBI:49883"/>
        <note>4Fe-4S-S-AdoMet</note>
    </ligand>
</feature>
<dbReference type="InterPro" id="IPR006638">
    <property type="entry name" value="Elp3/MiaA/NifB-like_rSAM"/>
</dbReference>
<reference evidence="10 11" key="1">
    <citation type="submission" date="2015-12" db="EMBL/GenBank/DDBJ databases">
        <title>Draft genome of Thermovenabulum gondwanense isolated from a red thermophilic microbial mat colonisisng an outflow channel of a bore well.</title>
        <authorList>
            <person name="Patel B.K."/>
        </authorList>
    </citation>
    <scope>NUCLEOTIDE SEQUENCE [LARGE SCALE GENOMIC DNA]</scope>
    <source>
        <strain evidence="10 11">R270</strain>
    </source>
</reference>
<gene>
    <name evidence="10" type="primary">bioB</name>
    <name evidence="10" type="ORF">ATZ99_20430</name>
</gene>
<evidence type="ECO:0000256" key="8">
    <source>
        <dbReference type="PIRSR" id="PIRSR004762-2"/>
    </source>
</evidence>
<keyword evidence="10" id="KW-0808">Transferase</keyword>
<dbReference type="PATRIC" id="fig|520767.4.peg.2164"/>
<dbReference type="SUPFAM" id="SSF102114">
    <property type="entry name" value="Radical SAM enzymes"/>
    <property type="match status" value="1"/>
</dbReference>
<dbReference type="PANTHER" id="PTHR43726">
    <property type="entry name" value="3-METHYLORNITHINE SYNTHASE"/>
    <property type="match status" value="1"/>
</dbReference>
<dbReference type="PROSITE" id="PS51918">
    <property type="entry name" value="RADICAL_SAM"/>
    <property type="match status" value="1"/>
</dbReference>
<protein>
    <submittedName>
        <fullName evidence="10">Biotin synthase</fullName>
        <ecNumber evidence="10">2.8.1.6</ecNumber>
    </submittedName>
</protein>
<proteinExistence type="predicted"/>
<dbReference type="SFLD" id="SFLDG01060">
    <property type="entry name" value="BATS_domain_containing"/>
    <property type="match status" value="1"/>
</dbReference>
<feature type="domain" description="Radical SAM core" evidence="9">
    <location>
        <begin position="49"/>
        <end position="269"/>
    </location>
</feature>
<sequence length="350" mass="40188">MLNEIWEKIDSEVELNKQELCYILSLEDPEKLEILYQKADKIRKKYVGDEVHLRGLIEFSNYCRNNCLYCGIRRDNKKVRRYRMEIDEIFETVSLASRLGYKTVVLQSGEDMYYTLDKLTELIKRIKNDMDIAITLSIGERSYEEYEKLYEAGADRYLMRFETSNPELYAKLHPDSSFENRINILKWLKQIGYQTGSGVMIGLPGQTIEDLAEDILMFKKLDLDMIGVGPYICHPDTPLAGNPGGTAEMTLKVIALTRIVTKNTHIPATTALATLRPEDGREKALMAGANVIMPNVTPLKYREHYTLYPNKICINESALQCNSCIKRRIYSIGRVIGTDYGHSLKKRENG</sequence>
<dbReference type="GO" id="GO:0044272">
    <property type="term" value="P:sulfur compound biosynthetic process"/>
    <property type="evidence" value="ECO:0007669"/>
    <property type="project" value="UniProtKB-ARBA"/>
</dbReference>
<evidence type="ECO:0000256" key="2">
    <source>
        <dbReference type="ARBA" id="ARBA00022691"/>
    </source>
</evidence>
<keyword evidence="2 7" id="KW-0949">S-adenosyl-L-methionine</keyword>
<dbReference type="InterPro" id="IPR034422">
    <property type="entry name" value="HydE/PylB-like"/>
</dbReference>
<comment type="caution">
    <text evidence="10">The sequence shown here is derived from an EMBL/GenBank/DDBJ whole genome shotgun (WGS) entry which is preliminary data.</text>
</comment>
<evidence type="ECO:0000313" key="11">
    <source>
        <dbReference type="Proteomes" id="UP000075737"/>
    </source>
</evidence>
<dbReference type="CDD" id="cd01335">
    <property type="entry name" value="Radical_SAM"/>
    <property type="match status" value="1"/>
</dbReference>
<evidence type="ECO:0000259" key="9">
    <source>
        <dbReference type="PROSITE" id="PS51918"/>
    </source>
</evidence>
<dbReference type="GO" id="GO:0046872">
    <property type="term" value="F:metal ion binding"/>
    <property type="evidence" value="ECO:0007669"/>
    <property type="project" value="UniProtKB-KW"/>
</dbReference>
<evidence type="ECO:0000256" key="6">
    <source>
        <dbReference type="ARBA" id="ARBA00034078"/>
    </source>
</evidence>
<dbReference type="GO" id="GO:0004076">
    <property type="term" value="F:biotin synthase activity"/>
    <property type="evidence" value="ECO:0007669"/>
    <property type="project" value="UniProtKB-EC"/>
</dbReference>
<dbReference type="Gene3D" id="3.20.20.70">
    <property type="entry name" value="Aldolase class I"/>
    <property type="match status" value="1"/>
</dbReference>
<dbReference type="PIRSF" id="PIRSF004762">
    <property type="entry name" value="CHP00423"/>
    <property type="match status" value="1"/>
</dbReference>
<dbReference type="NCBIfam" id="TIGR03956">
    <property type="entry name" value="rSAM_HydE"/>
    <property type="match status" value="1"/>
</dbReference>
<keyword evidence="3" id="KW-0479">Metal-binding</keyword>
<dbReference type="SFLD" id="SFLDF00348">
    <property type="entry name" value="FeFe_hydrogenase_maturase_(Hyd"/>
    <property type="match status" value="1"/>
</dbReference>
<feature type="binding site" evidence="8">
    <location>
        <position position="181"/>
    </location>
    <ligand>
        <name>S-adenosyl-L-methionine</name>
        <dbReference type="ChEBI" id="CHEBI:59789"/>
    </ligand>
</feature>
<dbReference type="SMART" id="SM00729">
    <property type="entry name" value="Elp3"/>
    <property type="match status" value="1"/>
</dbReference>
<feature type="binding site" evidence="8">
    <location>
        <position position="137"/>
    </location>
    <ligand>
        <name>(3R)-3-methyl-D-ornithine</name>
        <dbReference type="ChEBI" id="CHEBI:64642"/>
    </ligand>
</feature>
<dbReference type="SFLD" id="SFLDG01280">
    <property type="entry name" value="HydE/PylB-like"/>
    <property type="match status" value="1"/>
</dbReference>
<keyword evidence="1 7" id="KW-0004">4Fe-4S</keyword>
<dbReference type="RefSeq" id="WP_068749132.1">
    <property type="nucleotide sequence ID" value="NZ_LOHZ01000042.1"/>
</dbReference>
<keyword evidence="5 7" id="KW-0411">Iron-sulfur</keyword>
<dbReference type="InterPro" id="IPR010722">
    <property type="entry name" value="BATS_dom"/>
</dbReference>
<dbReference type="OrthoDB" id="9775764at2"/>
<feature type="binding site" evidence="7">
    <location>
        <position position="63"/>
    </location>
    <ligand>
        <name>[4Fe-4S] cluster</name>
        <dbReference type="ChEBI" id="CHEBI:49883"/>
        <note>4Fe-4S-S-AdoMet</note>
    </ligand>
</feature>
<dbReference type="GO" id="GO:0051539">
    <property type="term" value="F:4 iron, 4 sulfur cluster binding"/>
    <property type="evidence" value="ECO:0007669"/>
    <property type="project" value="UniProtKB-KW"/>
</dbReference>
<dbReference type="Proteomes" id="UP000075737">
    <property type="component" value="Unassembled WGS sequence"/>
</dbReference>
<dbReference type="SFLD" id="SFLDS00029">
    <property type="entry name" value="Radical_SAM"/>
    <property type="match status" value="1"/>
</dbReference>
<evidence type="ECO:0000313" key="10">
    <source>
        <dbReference type="EMBL" id="KYO64607.1"/>
    </source>
</evidence>